<proteinExistence type="predicted"/>
<sequence length="61" mass="7500">KTKLWRNLTDLMLTSKFVVHSRLSARPTITEEEEEEEVYFLDYNIHMYKIKILYLFTKFLL</sequence>
<organism evidence="1">
    <name type="scientific">Arion vulgaris</name>
    <dbReference type="NCBI Taxonomy" id="1028688"/>
    <lineage>
        <taxon>Eukaryota</taxon>
        <taxon>Metazoa</taxon>
        <taxon>Spiralia</taxon>
        <taxon>Lophotrochozoa</taxon>
        <taxon>Mollusca</taxon>
        <taxon>Gastropoda</taxon>
        <taxon>Heterobranchia</taxon>
        <taxon>Euthyneura</taxon>
        <taxon>Panpulmonata</taxon>
        <taxon>Eupulmonata</taxon>
        <taxon>Stylommatophora</taxon>
        <taxon>Helicina</taxon>
        <taxon>Arionoidea</taxon>
        <taxon>Arionidae</taxon>
        <taxon>Arion</taxon>
    </lineage>
</organism>
<gene>
    <name evidence="1" type="primary">ORF46663</name>
</gene>
<feature type="non-terminal residue" evidence="1">
    <location>
        <position position="1"/>
    </location>
</feature>
<dbReference type="EMBL" id="HACG01016094">
    <property type="protein sequence ID" value="CEK62959.1"/>
    <property type="molecule type" value="Transcribed_RNA"/>
</dbReference>
<accession>A0A0B6Z313</accession>
<dbReference type="AlphaFoldDB" id="A0A0B6Z313"/>
<evidence type="ECO:0000313" key="1">
    <source>
        <dbReference type="EMBL" id="CEK62959.1"/>
    </source>
</evidence>
<protein>
    <submittedName>
        <fullName evidence="1">Uncharacterized protein</fullName>
    </submittedName>
</protein>
<name>A0A0B6Z313_9EUPU</name>
<reference evidence="1" key="1">
    <citation type="submission" date="2014-12" db="EMBL/GenBank/DDBJ databases">
        <title>Insight into the proteome of Arion vulgaris.</title>
        <authorList>
            <person name="Aradska J."/>
            <person name="Bulat T."/>
            <person name="Smidak R."/>
            <person name="Sarate P."/>
            <person name="Gangsoo J."/>
            <person name="Sialana F."/>
            <person name="Bilban M."/>
            <person name="Lubec G."/>
        </authorList>
    </citation>
    <scope>NUCLEOTIDE SEQUENCE</scope>
    <source>
        <tissue evidence="1">Skin</tissue>
    </source>
</reference>